<dbReference type="RefSeq" id="XP_018068770.1">
    <property type="nucleotide sequence ID" value="XM_018213238.1"/>
</dbReference>
<proteinExistence type="predicted"/>
<organism evidence="2 3">
    <name type="scientific">Mollisia scopiformis</name>
    <name type="common">Conifer needle endophyte fungus</name>
    <name type="synonym">Phialocephala scopiformis</name>
    <dbReference type="NCBI Taxonomy" id="149040"/>
    <lineage>
        <taxon>Eukaryota</taxon>
        <taxon>Fungi</taxon>
        <taxon>Dikarya</taxon>
        <taxon>Ascomycota</taxon>
        <taxon>Pezizomycotina</taxon>
        <taxon>Leotiomycetes</taxon>
        <taxon>Helotiales</taxon>
        <taxon>Mollisiaceae</taxon>
        <taxon>Mollisia</taxon>
    </lineage>
</organism>
<dbReference type="EMBL" id="KQ947420">
    <property type="protein sequence ID" value="KUJ14415.1"/>
    <property type="molecule type" value="Genomic_DNA"/>
</dbReference>
<protein>
    <submittedName>
        <fullName evidence="2">Uncharacterized protein</fullName>
    </submittedName>
</protein>
<sequence>MTVLEVINVGCAILSASAEVAPFVQKYMSNKNSKNMEARRASRQATVETDDEDDDERSPASPRSGSSQEERIGPGELKDLMRTLQAQSEAVQAHSQMISHLVQERGLPDSDRLSSIPEESKIQSISFLDDEFQRMALKTSFQDFAFPPLNEAPQIDLSTSMSRTSSTSISNASMPSSPATSVSSVSSFSSPTENRRLSFGCPPSSYPMHSLAQPSSPTASFSSASTSVPSMTRRVSFGSSTSRVSSNPAKRFSAEMSVEKALWAPLPNKYQGSRRSLSRTKTMPLPIPEQQQRSQRQFPEIPSEKALSYPPMNRYPSKSTGSPPPSTLANIPRRSSSSRIDIGPRASSFSQQTRGPSSKTIQPPAPPQRALSFSSQSKHRHASLQTLQPPISLRRPSDIPSKEQWRSSLKSAQNPPSPQPSPQSYSPTPSIASTSSAPTPIPASSLIMYQTPKAPSDSFNLILSPQTLTDLQPHLPTIPHEQITHHASTWSYAQTLDQLLHPDHCHLKGSDTLCRSYLSSSIRSYISTLAFSLAGERENFPLMLFLFRFVMLFGVDVLRGVPSQCGDPTGLREVESSYMLAGEIFEVLEGREGEM</sequence>
<dbReference type="OrthoDB" id="3557687at2759"/>
<feature type="compositionally biased region" description="Polar residues" evidence="1">
    <location>
        <begin position="347"/>
        <end position="361"/>
    </location>
</feature>
<feature type="compositionally biased region" description="Low complexity" evidence="1">
    <location>
        <begin position="422"/>
        <end position="438"/>
    </location>
</feature>
<keyword evidence="3" id="KW-1185">Reference proteome</keyword>
<evidence type="ECO:0000313" key="2">
    <source>
        <dbReference type="EMBL" id="KUJ14415.1"/>
    </source>
</evidence>
<feature type="compositionally biased region" description="Basic and acidic residues" evidence="1">
    <location>
        <begin position="395"/>
        <end position="405"/>
    </location>
</feature>
<name>A0A194X2J6_MOLSC</name>
<evidence type="ECO:0000256" key="1">
    <source>
        <dbReference type="SAM" id="MobiDB-lite"/>
    </source>
</evidence>
<dbReference type="GeneID" id="28822964"/>
<feature type="region of interest" description="Disordered" evidence="1">
    <location>
        <begin position="155"/>
        <end position="438"/>
    </location>
</feature>
<reference evidence="2 3" key="1">
    <citation type="submission" date="2015-10" db="EMBL/GenBank/DDBJ databases">
        <title>Full genome of DAOMC 229536 Phialocephala scopiformis, a fungal endophyte of spruce producing the potent anti-insectan compound rugulosin.</title>
        <authorList>
            <consortium name="DOE Joint Genome Institute"/>
            <person name="Walker A.K."/>
            <person name="Frasz S.L."/>
            <person name="Seifert K.A."/>
            <person name="Miller J.D."/>
            <person name="Mondo S.J."/>
            <person name="Labutti K."/>
            <person name="Lipzen A."/>
            <person name="Dockter R."/>
            <person name="Kennedy M."/>
            <person name="Grigoriev I.V."/>
            <person name="Spatafora J.W."/>
        </authorList>
    </citation>
    <scope>NUCLEOTIDE SEQUENCE [LARGE SCALE GENOMIC DNA]</scope>
    <source>
        <strain evidence="2 3">CBS 120377</strain>
    </source>
</reference>
<dbReference type="Proteomes" id="UP000070700">
    <property type="component" value="Unassembled WGS sequence"/>
</dbReference>
<gene>
    <name evidence="2" type="ORF">LY89DRAFT_671764</name>
</gene>
<accession>A0A194X2J6</accession>
<feature type="compositionally biased region" description="Low complexity" evidence="1">
    <location>
        <begin position="212"/>
        <end position="246"/>
    </location>
</feature>
<evidence type="ECO:0000313" key="3">
    <source>
        <dbReference type="Proteomes" id="UP000070700"/>
    </source>
</evidence>
<dbReference type="InParanoid" id="A0A194X2J6"/>
<dbReference type="KEGG" id="psco:LY89DRAFT_671764"/>
<feature type="compositionally biased region" description="Polar residues" evidence="1">
    <location>
        <begin position="270"/>
        <end position="281"/>
    </location>
</feature>
<feature type="compositionally biased region" description="Low complexity" evidence="1">
    <location>
        <begin position="158"/>
        <end position="192"/>
    </location>
</feature>
<feature type="region of interest" description="Disordered" evidence="1">
    <location>
        <begin position="31"/>
        <end position="76"/>
    </location>
</feature>
<dbReference type="AlphaFoldDB" id="A0A194X2J6"/>